<dbReference type="Proteomes" id="UP000198211">
    <property type="component" value="Unassembled WGS sequence"/>
</dbReference>
<dbReference type="EMBL" id="NBNE01001857">
    <property type="protein sequence ID" value="OWZ12405.1"/>
    <property type="molecule type" value="Genomic_DNA"/>
</dbReference>
<name>A0A225W4B2_9STRA</name>
<sequence length="167" mass="19357">MTDWHKLHYAVGFNKLADIQERWTKRLAEPANVEATVFPHSFIKRDVNLRCKLKMGTMLDQRQRLCESESTRSRPFANTISPDVCLIRRATTMHRDGLLLEKTVSRNSIAFLVGESEVMDASYIARVESHFSPRIYDEDRRRSVEHVPVSAQLSNLTSMMERYGMPK</sequence>
<protein>
    <submittedName>
        <fullName evidence="1">Uncharacterized protein</fullName>
    </submittedName>
</protein>
<proteinExistence type="predicted"/>
<keyword evidence="2" id="KW-1185">Reference proteome</keyword>
<dbReference type="AlphaFoldDB" id="A0A225W4B2"/>
<accession>A0A225W4B2</accession>
<dbReference type="OrthoDB" id="93803at2759"/>
<evidence type="ECO:0000313" key="2">
    <source>
        <dbReference type="Proteomes" id="UP000198211"/>
    </source>
</evidence>
<evidence type="ECO:0000313" key="1">
    <source>
        <dbReference type="EMBL" id="OWZ12405.1"/>
    </source>
</evidence>
<comment type="caution">
    <text evidence="1">The sequence shown here is derived from an EMBL/GenBank/DDBJ whole genome shotgun (WGS) entry which is preliminary data.</text>
</comment>
<gene>
    <name evidence="1" type="ORF">PHMEG_00014447</name>
</gene>
<reference evidence="2" key="1">
    <citation type="submission" date="2017-03" db="EMBL/GenBank/DDBJ databases">
        <title>Phytopthora megakarya and P. palmivora, two closely related causual agents of cacao black pod achieved similar genome size and gene model numbers by different mechanisms.</title>
        <authorList>
            <person name="Ali S."/>
            <person name="Shao J."/>
            <person name="Larry D.J."/>
            <person name="Kronmiller B."/>
            <person name="Shen D."/>
            <person name="Strem M.D."/>
            <person name="Melnick R.L."/>
            <person name="Guiltinan M.J."/>
            <person name="Tyler B.M."/>
            <person name="Meinhardt L.W."/>
            <person name="Bailey B.A."/>
        </authorList>
    </citation>
    <scope>NUCLEOTIDE SEQUENCE [LARGE SCALE GENOMIC DNA]</scope>
    <source>
        <strain evidence="2">zdho120</strain>
    </source>
</reference>
<organism evidence="1 2">
    <name type="scientific">Phytophthora megakarya</name>
    <dbReference type="NCBI Taxonomy" id="4795"/>
    <lineage>
        <taxon>Eukaryota</taxon>
        <taxon>Sar</taxon>
        <taxon>Stramenopiles</taxon>
        <taxon>Oomycota</taxon>
        <taxon>Peronosporomycetes</taxon>
        <taxon>Peronosporales</taxon>
        <taxon>Peronosporaceae</taxon>
        <taxon>Phytophthora</taxon>
    </lineage>
</organism>